<feature type="transmembrane region" description="Helical" evidence="7">
    <location>
        <begin position="289"/>
        <end position="307"/>
    </location>
</feature>
<dbReference type="PANTHER" id="PTHR43045:SF7">
    <property type="entry name" value="MAJOR FACILITATOR SUPERFAMILY TRANSPORTER"/>
    <property type="match status" value="1"/>
</dbReference>
<sequence length="558" mass="60610">MAAIDNTTTGSAPNHGITKEERKVIFASSLGTVFEWYDFYLYGSLAAIIAKHFFAGVNETTSFIFALLAFAAGFAVRPFGAIVFGRLGDMIGRKHTFLITIVIMGVSTAVVGFLPGYATIGVAAPIILITLRLLQGLALGGEYGGAATYVAEHAPKGRRGFFTSWIQTTATLGLFLSLLVILACRTILGTEAFEAWGWRIPFLLSILLLIVSVYIRLQLSESPVFLKMKAEGKSSKAPLTESFARWDNLKIVIMALLGGTAGQAVVWYTGQFYALFFLLQTLKIDAQTANLLIAGSLLIGTPFFVIFGSLSDRIGRKGIIMAGCILAALTYFPIFHALTQYGNPDVFIAQEKNPVTVVANPDQCSFQFDPVGKAKFTSSCDLAKTVLAKRAIPYKNEKAEPGTVAQVRIGNKVIQSFEGTGMPAADFKAQNDAFTATLATALKEAGYPEKADPAKTNYPMVLLLLTILVIYVTMVYGPIAAWLVELFPARIRYTSMSLPYHIGNGWFGGFLPTVAFAMVAATGDIYYGLWYPIVIAVMTAILGIFFMPETKDREIHHT</sequence>
<evidence type="ECO:0000256" key="4">
    <source>
        <dbReference type="ARBA" id="ARBA00022692"/>
    </source>
</evidence>
<accession>A0A5E7CVS2</accession>
<dbReference type="AlphaFoldDB" id="A0A5E7CVS2"/>
<keyword evidence="4 7" id="KW-0812">Transmembrane</keyword>
<feature type="transmembrane region" description="Helical" evidence="7">
    <location>
        <begin position="460"/>
        <end position="484"/>
    </location>
</feature>
<dbReference type="SUPFAM" id="SSF103473">
    <property type="entry name" value="MFS general substrate transporter"/>
    <property type="match status" value="2"/>
</dbReference>
<evidence type="ECO:0000259" key="8">
    <source>
        <dbReference type="PROSITE" id="PS50850"/>
    </source>
</evidence>
<organism evidence="9 10">
    <name type="scientific">Pseudomonas fluorescens</name>
    <dbReference type="NCBI Taxonomy" id="294"/>
    <lineage>
        <taxon>Bacteria</taxon>
        <taxon>Pseudomonadati</taxon>
        <taxon>Pseudomonadota</taxon>
        <taxon>Gammaproteobacteria</taxon>
        <taxon>Pseudomonadales</taxon>
        <taxon>Pseudomonadaceae</taxon>
        <taxon>Pseudomonas</taxon>
    </lineage>
</organism>
<gene>
    <name evidence="9" type="primary">nanT_2</name>
    <name evidence="9" type="ORF">PS712_03228</name>
</gene>
<dbReference type="GO" id="GO:0005886">
    <property type="term" value="C:plasma membrane"/>
    <property type="evidence" value="ECO:0007669"/>
    <property type="project" value="UniProtKB-SubCell"/>
</dbReference>
<feature type="transmembrane region" description="Helical" evidence="7">
    <location>
        <begin position="319"/>
        <end position="338"/>
    </location>
</feature>
<keyword evidence="2" id="KW-0813">Transport</keyword>
<feature type="transmembrane region" description="Helical" evidence="7">
    <location>
        <begin position="120"/>
        <end position="140"/>
    </location>
</feature>
<evidence type="ECO:0000313" key="10">
    <source>
        <dbReference type="Proteomes" id="UP000326018"/>
    </source>
</evidence>
<dbReference type="PANTHER" id="PTHR43045">
    <property type="entry name" value="SHIKIMATE TRANSPORTER"/>
    <property type="match status" value="1"/>
</dbReference>
<evidence type="ECO:0000256" key="2">
    <source>
        <dbReference type="ARBA" id="ARBA00022448"/>
    </source>
</evidence>
<evidence type="ECO:0000256" key="1">
    <source>
        <dbReference type="ARBA" id="ARBA00004651"/>
    </source>
</evidence>
<dbReference type="PROSITE" id="PS50850">
    <property type="entry name" value="MFS"/>
    <property type="match status" value="1"/>
</dbReference>
<feature type="domain" description="Major facilitator superfamily (MFS) profile" evidence="8">
    <location>
        <begin position="24"/>
        <end position="551"/>
    </location>
</feature>
<proteinExistence type="predicted"/>
<evidence type="ECO:0000256" key="3">
    <source>
        <dbReference type="ARBA" id="ARBA00022475"/>
    </source>
</evidence>
<dbReference type="InterPro" id="IPR005828">
    <property type="entry name" value="MFS_sugar_transport-like"/>
</dbReference>
<name>A0A5E7CVS2_PSEFL</name>
<feature type="transmembrane region" description="Helical" evidence="7">
    <location>
        <begin position="161"/>
        <end position="188"/>
    </location>
</feature>
<dbReference type="Proteomes" id="UP000326018">
    <property type="component" value="Unassembled WGS sequence"/>
</dbReference>
<feature type="transmembrane region" description="Helical" evidence="7">
    <location>
        <begin position="505"/>
        <end position="523"/>
    </location>
</feature>
<evidence type="ECO:0000256" key="6">
    <source>
        <dbReference type="ARBA" id="ARBA00023136"/>
    </source>
</evidence>
<keyword evidence="5 7" id="KW-1133">Transmembrane helix</keyword>
<dbReference type="Pfam" id="PF00083">
    <property type="entry name" value="Sugar_tr"/>
    <property type="match status" value="2"/>
</dbReference>
<dbReference type="InterPro" id="IPR036259">
    <property type="entry name" value="MFS_trans_sf"/>
</dbReference>
<keyword evidence="3" id="KW-1003">Cell membrane</keyword>
<keyword evidence="6 7" id="KW-0472">Membrane</keyword>
<evidence type="ECO:0000313" key="9">
    <source>
        <dbReference type="EMBL" id="VVO08081.1"/>
    </source>
</evidence>
<dbReference type="EMBL" id="CABVIB010000015">
    <property type="protein sequence ID" value="VVO08081.1"/>
    <property type="molecule type" value="Genomic_DNA"/>
</dbReference>
<feature type="transmembrane region" description="Helical" evidence="7">
    <location>
        <begin position="96"/>
        <end position="114"/>
    </location>
</feature>
<dbReference type="PROSITE" id="PS00217">
    <property type="entry name" value="SUGAR_TRANSPORT_2"/>
    <property type="match status" value="1"/>
</dbReference>
<reference evidence="9 10" key="1">
    <citation type="submission" date="2019-09" db="EMBL/GenBank/DDBJ databases">
        <authorList>
            <person name="Chandra G."/>
            <person name="Truman W A."/>
        </authorList>
    </citation>
    <scope>NUCLEOTIDE SEQUENCE [LARGE SCALE GENOMIC DNA]</scope>
    <source>
        <strain evidence="9">PS712</strain>
    </source>
</reference>
<dbReference type="OrthoDB" id="3690818at2"/>
<dbReference type="RefSeq" id="WP_150703210.1">
    <property type="nucleotide sequence ID" value="NZ_CABVIB010000015.1"/>
</dbReference>
<feature type="transmembrane region" description="Helical" evidence="7">
    <location>
        <begin position="200"/>
        <end position="219"/>
    </location>
</feature>
<dbReference type="InterPro" id="IPR020846">
    <property type="entry name" value="MFS_dom"/>
</dbReference>
<comment type="subcellular location">
    <subcellularLocation>
        <location evidence="1">Cell membrane</location>
        <topology evidence="1">Multi-pass membrane protein</topology>
    </subcellularLocation>
</comment>
<protein>
    <submittedName>
        <fullName evidence="9">Sialic acid transporter</fullName>
    </submittedName>
</protein>
<dbReference type="GO" id="GO:0022857">
    <property type="term" value="F:transmembrane transporter activity"/>
    <property type="evidence" value="ECO:0007669"/>
    <property type="project" value="InterPro"/>
</dbReference>
<dbReference type="InterPro" id="IPR005829">
    <property type="entry name" value="Sugar_transporter_CS"/>
</dbReference>
<dbReference type="FunFam" id="1.20.1250.20:FF:000001">
    <property type="entry name" value="Dicarboxylate MFS transporter"/>
    <property type="match status" value="1"/>
</dbReference>
<feature type="transmembrane region" description="Helical" evidence="7">
    <location>
        <begin position="529"/>
        <end position="547"/>
    </location>
</feature>
<evidence type="ECO:0000256" key="5">
    <source>
        <dbReference type="ARBA" id="ARBA00022989"/>
    </source>
</evidence>
<feature type="transmembrane region" description="Helical" evidence="7">
    <location>
        <begin position="251"/>
        <end position="269"/>
    </location>
</feature>
<dbReference type="Gene3D" id="1.20.1250.20">
    <property type="entry name" value="MFS general substrate transporter like domains"/>
    <property type="match status" value="3"/>
</dbReference>
<feature type="transmembrane region" description="Helical" evidence="7">
    <location>
        <begin position="63"/>
        <end position="84"/>
    </location>
</feature>
<evidence type="ECO:0000256" key="7">
    <source>
        <dbReference type="SAM" id="Phobius"/>
    </source>
</evidence>